<protein>
    <submittedName>
        <fullName evidence="2">Spermidine synthase-like protein</fullName>
    </submittedName>
</protein>
<feature type="transmembrane region" description="Helical" evidence="1">
    <location>
        <begin position="139"/>
        <end position="161"/>
    </location>
</feature>
<keyword evidence="1" id="KW-1133">Transmembrane helix</keyword>
<name>T1CUY1_9ZZZZ</name>
<sequence length="250" mass="26985">MLLLFYGILGMASLSLEVAWTRLFGLLFLRTEYVLALILASFLVGIGLGSLVATRWQSTLRRFKTAFPWMAAGGVLAGLAVLPVVAGWVEHPLGQTLTQALLLQGLILTLLTFPVTFVLGLWLPLLSEEQGSLRTGVKLYGANSLGGALGALLTGFVWLPWLGTTGTLVWSAFLILGASLTWTRPWTLLQGGLMVGFVGLGAGLWTFPPAQKLLPETLAGSRDIYRYEDAVAMTQVVEQPDGQRILLTDL</sequence>
<organism evidence="2">
    <name type="scientific">mine drainage metagenome</name>
    <dbReference type="NCBI Taxonomy" id="410659"/>
    <lineage>
        <taxon>unclassified sequences</taxon>
        <taxon>metagenomes</taxon>
        <taxon>ecological metagenomes</taxon>
    </lineage>
</organism>
<proteinExistence type="predicted"/>
<keyword evidence="1" id="KW-0812">Transmembrane</keyword>
<dbReference type="AlphaFoldDB" id="T1CUY1"/>
<reference evidence="2" key="2">
    <citation type="journal article" date="2014" name="ISME J.">
        <title>Microbial stratification in low pH oxic and suboxic macroscopic growths along an acid mine drainage.</title>
        <authorList>
            <person name="Mendez-Garcia C."/>
            <person name="Mesa V."/>
            <person name="Sprenger R.R."/>
            <person name="Richter M."/>
            <person name="Diez M.S."/>
            <person name="Solano J."/>
            <person name="Bargiela R."/>
            <person name="Golyshina O.V."/>
            <person name="Manteca A."/>
            <person name="Ramos J.L."/>
            <person name="Gallego J.R."/>
            <person name="Llorente I."/>
            <person name="Martins Dos Santos V.A."/>
            <person name="Jensen O.N."/>
            <person name="Pelaez A.I."/>
            <person name="Sanchez J."/>
            <person name="Ferrer M."/>
        </authorList>
    </citation>
    <scope>NUCLEOTIDE SEQUENCE</scope>
</reference>
<evidence type="ECO:0000313" key="2">
    <source>
        <dbReference type="EMBL" id="EQD72829.1"/>
    </source>
</evidence>
<feature type="transmembrane region" description="Helical" evidence="1">
    <location>
        <begin position="188"/>
        <end position="207"/>
    </location>
</feature>
<feature type="transmembrane region" description="Helical" evidence="1">
    <location>
        <begin position="66"/>
        <end position="89"/>
    </location>
</feature>
<evidence type="ECO:0000256" key="1">
    <source>
        <dbReference type="SAM" id="Phobius"/>
    </source>
</evidence>
<keyword evidence="1" id="KW-0472">Membrane</keyword>
<gene>
    <name evidence="2" type="ORF">B1A_05254</name>
</gene>
<comment type="caution">
    <text evidence="2">The sequence shown here is derived from an EMBL/GenBank/DDBJ whole genome shotgun (WGS) entry which is preliminary data.</text>
</comment>
<feature type="transmembrane region" description="Helical" evidence="1">
    <location>
        <begin position="33"/>
        <end position="54"/>
    </location>
</feature>
<feature type="non-terminal residue" evidence="2">
    <location>
        <position position="250"/>
    </location>
</feature>
<accession>T1CUY1</accession>
<dbReference type="EMBL" id="AUZX01003828">
    <property type="protein sequence ID" value="EQD72829.1"/>
    <property type="molecule type" value="Genomic_DNA"/>
</dbReference>
<feature type="transmembrane region" description="Helical" evidence="1">
    <location>
        <begin position="101"/>
        <end position="127"/>
    </location>
</feature>
<reference evidence="2" key="1">
    <citation type="submission" date="2013-08" db="EMBL/GenBank/DDBJ databases">
        <authorList>
            <person name="Mendez C."/>
            <person name="Richter M."/>
            <person name="Ferrer M."/>
            <person name="Sanchez J."/>
        </authorList>
    </citation>
    <scope>NUCLEOTIDE SEQUENCE</scope>
</reference>